<dbReference type="PANTHER" id="PTHR46817:SF1">
    <property type="entry name" value="SAC DOMAIN-CONTAINING PROTEIN"/>
    <property type="match status" value="1"/>
</dbReference>
<proteinExistence type="predicted"/>
<dbReference type="RefSeq" id="XP_068370646.1">
    <property type="nucleotide sequence ID" value="XM_068490755.1"/>
</dbReference>
<evidence type="ECO:0000313" key="2">
    <source>
        <dbReference type="EMBL" id="OHT17510.1"/>
    </source>
</evidence>
<accession>A0A1J4L6D6</accession>
<feature type="compositionally biased region" description="Basic and acidic residues" evidence="1">
    <location>
        <begin position="402"/>
        <end position="429"/>
    </location>
</feature>
<evidence type="ECO:0000256" key="1">
    <source>
        <dbReference type="SAM" id="MobiDB-lite"/>
    </source>
</evidence>
<dbReference type="OrthoDB" id="405996at2759"/>
<name>A0A1J4L6D6_9EUKA</name>
<dbReference type="EMBL" id="MLAK01000002">
    <property type="protein sequence ID" value="OHT17510.1"/>
    <property type="molecule type" value="Genomic_DNA"/>
</dbReference>
<keyword evidence="3" id="KW-1185">Reference proteome</keyword>
<evidence type="ECO:0008006" key="4">
    <source>
        <dbReference type="Google" id="ProtNLM"/>
    </source>
</evidence>
<evidence type="ECO:0000313" key="3">
    <source>
        <dbReference type="Proteomes" id="UP000179807"/>
    </source>
</evidence>
<dbReference type="GeneID" id="94825459"/>
<dbReference type="VEuPathDB" id="TrichDB:TRFO_02550"/>
<comment type="caution">
    <text evidence="2">The sequence shown here is derived from an EMBL/GenBank/DDBJ whole genome shotgun (WGS) entry which is preliminary data.</text>
</comment>
<organism evidence="2 3">
    <name type="scientific">Tritrichomonas foetus</name>
    <dbReference type="NCBI Taxonomy" id="1144522"/>
    <lineage>
        <taxon>Eukaryota</taxon>
        <taxon>Metamonada</taxon>
        <taxon>Parabasalia</taxon>
        <taxon>Tritrichomonadida</taxon>
        <taxon>Tritrichomonadidae</taxon>
        <taxon>Tritrichomonas</taxon>
    </lineage>
</organism>
<dbReference type="PANTHER" id="PTHR46817">
    <property type="entry name" value="PHOSPHOINOSITIDE PHOSPHATASE SAC9-RELATED"/>
    <property type="match status" value="1"/>
</dbReference>
<dbReference type="AlphaFoldDB" id="A0A1J4L6D6"/>
<sequence>MIVQTLSQNNKPLTYVFTIDQKSQGIFNGGLPNIDIFATIQDALVFLKKCYPKHTIIQNEIGKFLIGATFVDNVLSILTVSLYEKISTILNHDIYLVKETKSKLINFYYPNVKIRNLFSDLKLSNIFFFSPNMDITSPFPYPRHKIPKPNIFCWNKQFLKLFAINNALSACVILLCGGFYNYQLDELSSITIVIKRIAKLTSDNFQEDKNEITKESEKDKLENGKNESIHELINEIEYELIYQSDAGYFSHIWRRGGPPILLYPEMHNDLLCKIMQKYIFHEILSRFSNTNSSFVALVPEMAIELNKIDTQYFYLSDNHYYKFFYVLFNEDDPNIIKNLLPRFPSDNNSYFTKVVKGNEIESIQSLVFRLNDSKLLEHSYLVSFVISLILLLKLSKLDPKLKNPNHQENKPENISDTKNDNNSKDKMENNNEINNNQKCDIDELNTEFIQENPCFLLKENIVDFLCKVFIESESFITGKIIDKRNIRKDLIGKYLSKSFKSNFTVIKPLSIEQITEFLFPIHKNHCYTLDSQHISCTSKQNFKQLLLKESEFIHKFQTKCKINCMFSEPFIVYGIALLLIPQNYQNRPRFNISFGNGQAEFFSSVPKELPIVDKKEWVTYNLHEITKTSVQFPPNPSNICFSSFVKILFDCPNSAFIGNIKFLVKQPSKHFFKYVIKKQISNDYDYESISPIIEANDHHYLMKLIEFEKNRIKSGFIDSQFCIRNIENMKSPFLYDFKAQCIQKYDNKCPFCLNDLKSDFPFVKLNPVLEYCVIPSNKKQKNAFQICEECYNVILESKFEQFFNENKEKLTIVGSQIKKNKNIVYNYKNIQLNKTSEFLLSNFAKFQFDFKIANELNKCLIKKSDVKLEGKLIGATLCFAFPAVVNKITITLKEKDSEAFLEIYTKFKNSNIVFTKSSSTTYEFLHQEHESNTSNEIISKCPIFFASTNKNPISFTVQRIEVLGSFYPLTEISGGIPESPKFPKMRIIKIESTWNKLLRTQTFEINSQNTNIRIKGIRFQVTDIHQMPHSLIIGFYLANEFRYHQSVILPSFNNKSNVIIPFNTDLIVPFDKIVIYYLDRICSIKPFDIQFVS</sequence>
<dbReference type="Proteomes" id="UP000179807">
    <property type="component" value="Unassembled WGS sequence"/>
</dbReference>
<gene>
    <name evidence="2" type="ORF">TRFO_02550</name>
</gene>
<feature type="region of interest" description="Disordered" evidence="1">
    <location>
        <begin position="402"/>
        <end position="434"/>
    </location>
</feature>
<reference evidence="2" key="1">
    <citation type="submission" date="2016-10" db="EMBL/GenBank/DDBJ databases">
        <authorList>
            <person name="Benchimol M."/>
            <person name="Almeida L.G."/>
            <person name="Vasconcelos A.T."/>
            <person name="Perreira-Neves A."/>
            <person name="Rosa I.A."/>
            <person name="Tasca T."/>
            <person name="Bogo M.R."/>
            <person name="de Souza W."/>
        </authorList>
    </citation>
    <scope>NUCLEOTIDE SEQUENCE [LARGE SCALE GENOMIC DNA]</scope>
    <source>
        <strain evidence="2">K</strain>
    </source>
</reference>
<protein>
    <recommendedName>
        <fullName evidence="4">SAC domain-containing protein</fullName>
    </recommendedName>
</protein>